<evidence type="ECO:0000313" key="3">
    <source>
        <dbReference type="Proteomes" id="UP000238196"/>
    </source>
</evidence>
<organism evidence="2 3">
    <name type="scientific">Proteobacteria bacterium 228</name>
    <dbReference type="NCBI Taxonomy" id="2083153"/>
    <lineage>
        <taxon>Bacteria</taxon>
        <taxon>Pseudomonadati</taxon>
        <taxon>Pseudomonadota</taxon>
    </lineage>
</organism>
<evidence type="ECO:0000256" key="1">
    <source>
        <dbReference type="SAM" id="MobiDB-lite"/>
    </source>
</evidence>
<name>A0A2S5KQ40_9PROT</name>
<comment type="caution">
    <text evidence="2">The sequence shown here is derived from an EMBL/GenBank/DDBJ whole genome shotgun (WGS) entry which is preliminary data.</text>
</comment>
<proteinExistence type="predicted"/>
<reference evidence="2 3" key="1">
    <citation type="submission" date="2018-02" db="EMBL/GenBank/DDBJ databases">
        <title>novel marine gammaproteobacteria from coastal saline agro ecosystem.</title>
        <authorList>
            <person name="Krishnan R."/>
            <person name="Ramesh Kumar N."/>
        </authorList>
    </citation>
    <scope>NUCLEOTIDE SEQUENCE [LARGE SCALE GENOMIC DNA]</scope>
    <source>
        <strain evidence="2 3">228</strain>
    </source>
</reference>
<protein>
    <submittedName>
        <fullName evidence="2">Uncharacterized protein</fullName>
    </submittedName>
</protein>
<feature type="compositionally biased region" description="Low complexity" evidence="1">
    <location>
        <begin position="1"/>
        <end position="16"/>
    </location>
</feature>
<gene>
    <name evidence="2" type="ORF">C4K68_13575</name>
</gene>
<dbReference type="AlphaFoldDB" id="A0A2S5KQ40"/>
<sequence>MKTSSSSPSASPYSSSVEGNYSQHTKGKHKAGVLHKLGKWLGASSSANSSAANKPLSASQLAAYPNAISTPANRYNDHYLRSHRQAAEYNFNFEAHDVPFSQLHDQLHDKPIPELIRSGEIKVRLIAATAAYESNKRPAQR</sequence>
<dbReference type="EMBL" id="PRLP01000040">
    <property type="protein sequence ID" value="PPC76860.1"/>
    <property type="molecule type" value="Genomic_DNA"/>
</dbReference>
<dbReference type="Proteomes" id="UP000238196">
    <property type="component" value="Unassembled WGS sequence"/>
</dbReference>
<accession>A0A2S5KQ40</accession>
<feature type="region of interest" description="Disordered" evidence="1">
    <location>
        <begin position="1"/>
        <end position="30"/>
    </location>
</feature>
<evidence type="ECO:0000313" key="2">
    <source>
        <dbReference type="EMBL" id="PPC76860.1"/>
    </source>
</evidence>